<dbReference type="SMART" id="SM00248">
    <property type="entry name" value="ANK"/>
    <property type="match status" value="2"/>
</dbReference>
<evidence type="ECO:0000313" key="1">
    <source>
        <dbReference type="EMBL" id="KAK0570780.1"/>
    </source>
</evidence>
<dbReference type="EMBL" id="JAUESC010000388">
    <property type="protein sequence ID" value="KAK0570780.1"/>
    <property type="molecule type" value="Genomic_DNA"/>
</dbReference>
<comment type="caution">
    <text evidence="1">The sequence shown here is derived from an EMBL/GenBank/DDBJ whole genome shotgun (WGS) entry which is preliminary data.</text>
</comment>
<dbReference type="Pfam" id="PF12796">
    <property type="entry name" value="Ank_2"/>
    <property type="match status" value="1"/>
</dbReference>
<sequence>MENLLYEAALEGSVPALLELLQQDRLILDKVDMKNSSSESPLHVAALLGHVDFAKVILSRKPELAREVDSSRRFSPLHLSSQKGYVEMVKVLIKVDRGNGGKCHSFGLIW</sequence>
<reference evidence="1" key="1">
    <citation type="journal article" date="2022" name="Plant J.">
        <title>Strategies of tolerance reflected in two North American maple genomes.</title>
        <authorList>
            <person name="McEvoy S.L."/>
            <person name="Sezen U.U."/>
            <person name="Trouern-Trend A."/>
            <person name="McMahon S.M."/>
            <person name="Schaberg P.G."/>
            <person name="Yang J."/>
            <person name="Wegrzyn J.L."/>
            <person name="Swenson N.G."/>
        </authorList>
    </citation>
    <scope>NUCLEOTIDE SEQUENCE</scope>
    <source>
        <strain evidence="1">NS2018</strain>
    </source>
</reference>
<dbReference type="Proteomes" id="UP001168877">
    <property type="component" value="Unassembled WGS sequence"/>
</dbReference>
<keyword evidence="2" id="KW-1185">Reference proteome</keyword>
<dbReference type="PANTHER" id="PTHR24128">
    <property type="entry name" value="HOMEOBOX PROTEIN WARIAI"/>
    <property type="match status" value="1"/>
</dbReference>
<organism evidence="1 2">
    <name type="scientific">Acer saccharum</name>
    <name type="common">Sugar maple</name>
    <dbReference type="NCBI Taxonomy" id="4024"/>
    <lineage>
        <taxon>Eukaryota</taxon>
        <taxon>Viridiplantae</taxon>
        <taxon>Streptophyta</taxon>
        <taxon>Embryophyta</taxon>
        <taxon>Tracheophyta</taxon>
        <taxon>Spermatophyta</taxon>
        <taxon>Magnoliopsida</taxon>
        <taxon>eudicotyledons</taxon>
        <taxon>Gunneridae</taxon>
        <taxon>Pentapetalae</taxon>
        <taxon>rosids</taxon>
        <taxon>malvids</taxon>
        <taxon>Sapindales</taxon>
        <taxon>Sapindaceae</taxon>
        <taxon>Hippocastanoideae</taxon>
        <taxon>Acereae</taxon>
        <taxon>Acer</taxon>
    </lineage>
</organism>
<dbReference type="InterPro" id="IPR036770">
    <property type="entry name" value="Ankyrin_rpt-contain_sf"/>
</dbReference>
<evidence type="ECO:0000313" key="2">
    <source>
        <dbReference type="Proteomes" id="UP001168877"/>
    </source>
</evidence>
<dbReference type="Gene3D" id="1.25.40.20">
    <property type="entry name" value="Ankyrin repeat-containing domain"/>
    <property type="match status" value="1"/>
</dbReference>
<name>A0AA39RBM4_ACESA</name>
<protein>
    <submittedName>
        <fullName evidence="1">Uncharacterized protein</fullName>
    </submittedName>
</protein>
<accession>A0AA39RBM4</accession>
<dbReference type="PANTHER" id="PTHR24128:SF101">
    <property type="entry name" value="ANKYRIN REPEAT-CONTAINING PROTEIN BDA1-LIKE"/>
    <property type="match status" value="1"/>
</dbReference>
<reference evidence="1" key="2">
    <citation type="submission" date="2023-06" db="EMBL/GenBank/DDBJ databases">
        <authorList>
            <person name="Swenson N.G."/>
            <person name="Wegrzyn J.L."/>
            <person name="Mcevoy S.L."/>
        </authorList>
    </citation>
    <scope>NUCLEOTIDE SEQUENCE</scope>
    <source>
        <strain evidence="1">NS2018</strain>
        <tissue evidence="1">Leaf</tissue>
    </source>
</reference>
<gene>
    <name evidence="1" type="ORF">LWI29_006415</name>
</gene>
<dbReference type="InterPro" id="IPR002110">
    <property type="entry name" value="Ankyrin_rpt"/>
</dbReference>
<proteinExistence type="predicted"/>
<dbReference type="SUPFAM" id="SSF48403">
    <property type="entry name" value="Ankyrin repeat"/>
    <property type="match status" value="1"/>
</dbReference>
<dbReference type="AlphaFoldDB" id="A0AA39RBM4"/>